<evidence type="ECO:0000313" key="3">
    <source>
        <dbReference type="Proteomes" id="UP000219072"/>
    </source>
</evidence>
<dbReference type="EMBL" id="OCNE01000001">
    <property type="protein sequence ID" value="SOD58635.1"/>
    <property type="molecule type" value="Genomic_DNA"/>
</dbReference>
<dbReference type="RefSeq" id="WP_170970390.1">
    <property type="nucleotide sequence ID" value="NZ_OCNE01000001.1"/>
</dbReference>
<name>A0A286DIS5_9ACTN</name>
<organism evidence="2 3">
    <name type="scientific">Streptomyces zhaozhouensis</name>
    <dbReference type="NCBI Taxonomy" id="1300267"/>
    <lineage>
        <taxon>Bacteria</taxon>
        <taxon>Bacillati</taxon>
        <taxon>Actinomycetota</taxon>
        <taxon>Actinomycetes</taxon>
        <taxon>Kitasatosporales</taxon>
        <taxon>Streptomycetaceae</taxon>
        <taxon>Streptomyces</taxon>
    </lineage>
</organism>
<evidence type="ECO:0000256" key="1">
    <source>
        <dbReference type="SAM" id="MobiDB-lite"/>
    </source>
</evidence>
<gene>
    <name evidence="2" type="ORF">SAMN06297387_101247</name>
</gene>
<accession>A0A286DIS5</accession>
<sequence length="47" mass="5464">MAKERKREQESERDRRSEPPARTDAPAPDSAEQSRGGKKRERKFGHN</sequence>
<dbReference type="AlphaFoldDB" id="A0A286DIS5"/>
<proteinExistence type="predicted"/>
<feature type="compositionally biased region" description="Basic residues" evidence="1">
    <location>
        <begin position="36"/>
        <end position="47"/>
    </location>
</feature>
<feature type="region of interest" description="Disordered" evidence="1">
    <location>
        <begin position="1"/>
        <end position="47"/>
    </location>
</feature>
<feature type="compositionally biased region" description="Basic and acidic residues" evidence="1">
    <location>
        <begin position="1"/>
        <end position="21"/>
    </location>
</feature>
<protein>
    <submittedName>
        <fullName evidence="2">Uncharacterized protein</fullName>
    </submittedName>
</protein>
<keyword evidence="3" id="KW-1185">Reference proteome</keyword>
<reference evidence="2 3" key="1">
    <citation type="submission" date="2017-09" db="EMBL/GenBank/DDBJ databases">
        <authorList>
            <person name="Ehlers B."/>
            <person name="Leendertz F.H."/>
        </authorList>
    </citation>
    <scope>NUCLEOTIDE SEQUENCE [LARGE SCALE GENOMIC DNA]</scope>
    <source>
        <strain evidence="2 3">CGMCC 4.7095</strain>
    </source>
</reference>
<evidence type="ECO:0000313" key="2">
    <source>
        <dbReference type="EMBL" id="SOD58635.1"/>
    </source>
</evidence>
<dbReference type="Proteomes" id="UP000219072">
    <property type="component" value="Unassembled WGS sequence"/>
</dbReference>